<comment type="caution">
    <text evidence="2">The sequence shown here is derived from an EMBL/GenBank/DDBJ whole genome shotgun (WGS) entry which is preliminary data.</text>
</comment>
<dbReference type="AlphaFoldDB" id="Q0FHU4"/>
<evidence type="ECO:0000313" key="2">
    <source>
        <dbReference type="EMBL" id="EAU43773.1"/>
    </source>
</evidence>
<sequence>MRMDQVGMTTLGYFTISASVLCVITVASLCWVAAGPARMPRALRALSLLALAVSAVPAVLTLALTPLLAGALTGTPAAEDVATLYSLPLDLGPILPAGAAVMIAPKHLVWPHVLGLLIGLVLYAIAAIATPREALEAAPRKARLPMSKHH</sequence>
<keyword evidence="1" id="KW-1133">Transmembrane helix</keyword>
<gene>
    <name evidence="2" type="ORF">R2601_24470</name>
</gene>
<feature type="transmembrane region" description="Helical" evidence="1">
    <location>
        <begin position="109"/>
        <end position="130"/>
    </location>
</feature>
<feature type="transmembrane region" description="Helical" evidence="1">
    <location>
        <begin position="46"/>
        <end position="69"/>
    </location>
</feature>
<keyword evidence="1" id="KW-0472">Membrane</keyword>
<evidence type="ECO:0000256" key="1">
    <source>
        <dbReference type="SAM" id="Phobius"/>
    </source>
</evidence>
<dbReference type="HOGENOM" id="CLU_1738794_0_0_5"/>
<dbReference type="Proteomes" id="UP000006230">
    <property type="component" value="Unassembled WGS sequence"/>
</dbReference>
<reference evidence="2 3" key="1">
    <citation type="journal article" date="2010" name="J. Bacteriol.">
        <title>Genome sequences of Pelagibaca bermudensis HTCC2601T and Maritimibacter alkaliphilus HTCC2654T, the type strains of two marine Roseobacter genera.</title>
        <authorList>
            <person name="Thrash J.C."/>
            <person name="Cho J.C."/>
            <person name="Ferriera S."/>
            <person name="Johnson J."/>
            <person name="Vergin K.L."/>
            <person name="Giovannoni S.J."/>
        </authorList>
    </citation>
    <scope>NUCLEOTIDE SEQUENCE [LARGE SCALE GENOMIC DNA]</scope>
    <source>
        <strain evidence="3">DSM 26914 / JCM 13377 / KCTC 12554 / HTCC2601</strain>
    </source>
</reference>
<organism evidence="2 3">
    <name type="scientific">Salipiger bermudensis (strain DSM 26914 / JCM 13377 / KCTC 12554 / HTCC2601)</name>
    <name type="common">Pelagibaca bermudensis</name>
    <dbReference type="NCBI Taxonomy" id="314265"/>
    <lineage>
        <taxon>Bacteria</taxon>
        <taxon>Pseudomonadati</taxon>
        <taxon>Pseudomonadota</taxon>
        <taxon>Alphaproteobacteria</taxon>
        <taxon>Rhodobacterales</taxon>
        <taxon>Roseobacteraceae</taxon>
        <taxon>Salipiger</taxon>
    </lineage>
</organism>
<accession>Q0FHU4</accession>
<keyword evidence="1" id="KW-0812">Transmembrane</keyword>
<evidence type="ECO:0000313" key="3">
    <source>
        <dbReference type="Proteomes" id="UP000006230"/>
    </source>
</evidence>
<protein>
    <submittedName>
        <fullName evidence="2">Uncharacterized protein</fullName>
    </submittedName>
</protein>
<feature type="transmembrane region" description="Helical" evidence="1">
    <location>
        <begin position="12"/>
        <end position="34"/>
    </location>
</feature>
<name>Q0FHU4_SALBH</name>
<dbReference type="EMBL" id="AATQ01000067">
    <property type="protein sequence ID" value="EAU43773.1"/>
    <property type="molecule type" value="Genomic_DNA"/>
</dbReference>
<keyword evidence="3" id="KW-1185">Reference proteome</keyword>
<proteinExistence type="predicted"/>